<dbReference type="Gene3D" id="3.10.20.30">
    <property type="match status" value="1"/>
</dbReference>
<dbReference type="PANTHER" id="PTHR23305:SF11">
    <property type="entry name" value="OBG-LIKE ATPASE 1"/>
    <property type="match status" value="1"/>
</dbReference>
<evidence type="ECO:0000313" key="12">
    <source>
        <dbReference type="EMBL" id="ORY40512.1"/>
    </source>
</evidence>
<dbReference type="InterPro" id="IPR004095">
    <property type="entry name" value="TGS"/>
</dbReference>
<dbReference type="Gene3D" id="1.10.150.300">
    <property type="entry name" value="TGS-like domain"/>
    <property type="match status" value="1"/>
</dbReference>
<evidence type="ECO:0000256" key="4">
    <source>
        <dbReference type="ARBA" id="ARBA00022723"/>
    </source>
</evidence>
<reference evidence="12 13" key="1">
    <citation type="submission" date="2016-07" db="EMBL/GenBank/DDBJ databases">
        <title>Pervasive Adenine N6-methylation of Active Genes in Fungi.</title>
        <authorList>
            <consortium name="DOE Joint Genome Institute"/>
            <person name="Mondo S.J."/>
            <person name="Dannebaum R.O."/>
            <person name="Kuo R.C."/>
            <person name="Labutti K."/>
            <person name="Haridas S."/>
            <person name="Kuo A."/>
            <person name="Salamov A."/>
            <person name="Ahrendt S.R."/>
            <person name="Lipzen A."/>
            <person name="Sullivan W."/>
            <person name="Andreopoulos W.B."/>
            <person name="Clum A."/>
            <person name="Lindquist E."/>
            <person name="Daum C."/>
            <person name="Ramamoorthy G.K."/>
            <person name="Gryganskyi A."/>
            <person name="Culley D."/>
            <person name="Magnuson J.K."/>
            <person name="James T.Y."/>
            <person name="O'Malley M.A."/>
            <person name="Stajich J.E."/>
            <person name="Spatafora J.W."/>
            <person name="Visel A."/>
            <person name="Grigoriev I.V."/>
        </authorList>
    </citation>
    <scope>NUCLEOTIDE SEQUENCE [LARGE SCALE GENOMIC DNA]</scope>
    <source>
        <strain evidence="12 13">JEL800</strain>
    </source>
</reference>
<dbReference type="PRINTS" id="PR00326">
    <property type="entry name" value="GTP1OBG"/>
</dbReference>
<dbReference type="NCBIfam" id="TIGR00092">
    <property type="entry name" value="redox-regulated ATPase YchF"/>
    <property type="match status" value="1"/>
</dbReference>
<dbReference type="GO" id="GO:0005525">
    <property type="term" value="F:GTP binding"/>
    <property type="evidence" value="ECO:0007669"/>
    <property type="project" value="InterPro"/>
</dbReference>
<keyword evidence="13" id="KW-1185">Reference proteome</keyword>
<dbReference type="InterPro" id="IPR023192">
    <property type="entry name" value="TGS-like_dom_sf"/>
</dbReference>
<dbReference type="Proteomes" id="UP000193642">
    <property type="component" value="Unassembled WGS sequence"/>
</dbReference>
<dbReference type="STRING" id="329046.A0A1Y2C0F7"/>
<evidence type="ECO:0000313" key="13">
    <source>
        <dbReference type="Proteomes" id="UP000193642"/>
    </source>
</evidence>
<comment type="subcellular location">
    <subcellularLocation>
        <location evidence="2">Cytoplasm</location>
        <location evidence="2">Cytosol</location>
    </subcellularLocation>
</comment>
<dbReference type="GO" id="GO:0005829">
    <property type="term" value="C:cytosol"/>
    <property type="evidence" value="ECO:0007669"/>
    <property type="project" value="UniProtKB-SubCell"/>
</dbReference>
<sequence>MPPKKAVGIVGLPNVGKSSFFNALCGASAPSENFPFCTIDPEEARVEVPDDRIDVLYKMYQSSKKVPAYLTCIDIAGLVKGAHEGQGLGNAFLSHIRAVDGIFHLTRAFEDADVIHVEGNVDPVRDLQIIHEELRLKDCELLTKQYESKGKEVSRLGINGDKAKKEEFECIKKIYQWVVEQKKDAREGDWNSKEIEVINSFQLITAKPVVYLCNLSERDFARKKNKWLAKIKAWIDENHPGDVLIPYSGTFENALSQFETEQEKKEYCEKLAAANEVPAVSSILHKIILTGYSALRLMYFFTCGPMEVRCWTIRQGTKAPQAAGVIHTDFENNFIMAEIMKYTDLVELGSEAAVKAAGKYHMKGRDTIILDGDIIHFKAGQAAKKK</sequence>
<dbReference type="GO" id="GO:0016887">
    <property type="term" value="F:ATP hydrolysis activity"/>
    <property type="evidence" value="ECO:0007669"/>
    <property type="project" value="UniProtKB-UniRule"/>
</dbReference>
<dbReference type="InterPro" id="IPR027417">
    <property type="entry name" value="P-loop_NTPase"/>
</dbReference>
<keyword evidence="8" id="KW-0460">Magnesium</keyword>
<proteinExistence type="inferred from homology"/>
<comment type="subunit">
    <text evidence="9">Monomer.</text>
</comment>
<dbReference type="InterPro" id="IPR013029">
    <property type="entry name" value="YchF_C"/>
</dbReference>
<gene>
    <name evidence="12" type="ORF">BCR33DRAFT_828206</name>
</gene>
<dbReference type="InterPro" id="IPR006073">
    <property type="entry name" value="GTP-bd"/>
</dbReference>
<dbReference type="Pfam" id="PF01926">
    <property type="entry name" value="MMR_HSR1"/>
    <property type="match status" value="1"/>
</dbReference>
<organism evidence="12 13">
    <name type="scientific">Rhizoclosmatium globosum</name>
    <dbReference type="NCBI Taxonomy" id="329046"/>
    <lineage>
        <taxon>Eukaryota</taxon>
        <taxon>Fungi</taxon>
        <taxon>Fungi incertae sedis</taxon>
        <taxon>Chytridiomycota</taxon>
        <taxon>Chytridiomycota incertae sedis</taxon>
        <taxon>Chytridiomycetes</taxon>
        <taxon>Chytridiales</taxon>
        <taxon>Chytriomycetaceae</taxon>
        <taxon>Rhizoclosmatium</taxon>
    </lineage>
</organism>
<keyword evidence="6 9" id="KW-0378">Hydrolase</keyword>
<dbReference type="PIRSF" id="PIRSF006641">
    <property type="entry name" value="CHP00092"/>
    <property type="match status" value="1"/>
</dbReference>
<dbReference type="CDD" id="cd04867">
    <property type="entry name" value="TGS_YchF_OLA1"/>
    <property type="match status" value="1"/>
</dbReference>
<comment type="function">
    <text evidence="9">Hydrolyzes ATP, and can also hydrolyze GTP with lower efficiency. Has lower affinity for GTP.</text>
</comment>
<evidence type="ECO:0000259" key="11">
    <source>
        <dbReference type="PROSITE" id="PS51880"/>
    </source>
</evidence>
<dbReference type="GO" id="GO:0046872">
    <property type="term" value="F:metal ion binding"/>
    <property type="evidence" value="ECO:0007669"/>
    <property type="project" value="UniProtKB-KW"/>
</dbReference>
<evidence type="ECO:0000256" key="5">
    <source>
        <dbReference type="ARBA" id="ARBA00022741"/>
    </source>
</evidence>
<dbReference type="GO" id="GO:0006950">
    <property type="term" value="P:response to stress"/>
    <property type="evidence" value="ECO:0007669"/>
    <property type="project" value="UniProtKB-ARBA"/>
</dbReference>
<feature type="domain" description="OBG-type G" evidence="10">
    <location>
        <begin position="5"/>
        <end position="267"/>
    </location>
</feature>
<evidence type="ECO:0000259" key="10">
    <source>
        <dbReference type="PROSITE" id="PS51710"/>
    </source>
</evidence>
<dbReference type="OrthoDB" id="424823at2759"/>
<dbReference type="Gene3D" id="3.40.50.300">
    <property type="entry name" value="P-loop containing nucleotide triphosphate hydrolases"/>
    <property type="match status" value="1"/>
</dbReference>
<dbReference type="Pfam" id="PF06071">
    <property type="entry name" value="YchF-GTPase_C"/>
    <property type="match status" value="1"/>
</dbReference>
<comment type="cofactor">
    <cofactor evidence="1">
        <name>Mg(2+)</name>
        <dbReference type="ChEBI" id="CHEBI:18420"/>
    </cofactor>
</comment>
<evidence type="ECO:0000256" key="6">
    <source>
        <dbReference type="ARBA" id="ARBA00022801"/>
    </source>
</evidence>
<feature type="binding site" evidence="9">
    <location>
        <begin position="14"/>
        <end position="19"/>
    </location>
    <ligand>
        <name>ATP</name>
        <dbReference type="ChEBI" id="CHEBI:30616"/>
    </ligand>
</feature>
<comment type="similarity">
    <text evidence="9">Belongs to the TRAFAC class OBG-HflX-like GTPase superfamily. OBG GTPase family. YchF/OLA1 subfamily.</text>
</comment>
<dbReference type="EMBL" id="MCGO01000035">
    <property type="protein sequence ID" value="ORY40512.1"/>
    <property type="molecule type" value="Genomic_DNA"/>
</dbReference>
<evidence type="ECO:0000256" key="2">
    <source>
        <dbReference type="ARBA" id="ARBA00004514"/>
    </source>
</evidence>
<dbReference type="SUPFAM" id="SSF52540">
    <property type="entry name" value="P-loop containing nucleoside triphosphate hydrolases"/>
    <property type="match status" value="1"/>
</dbReference>
<evidence type="ECO:0000256" key="7">
    <source>
        <dbReference type="ARBA" id="ARBA00022840"/>
    </source>
</evidence>
<dbReference type="InterPro" id="IPR031167">
    <property type="entry name" value="G_OBG"/>
</dbReference>
<dbReference type="PANTHER" id="PTHR23305">
    <property type="entry name" value="OBG GTPASE FAMILY"/>
    <property type="match status" value="1"/>
</dbReference>
<dbReference type="PROSITE" id="PS51710">
    <property type="entry name" value="G_OBG"/>
    <property type="match status" value="1"/>
</dbReference>
<dbReference type="InterPro" id="IPR012676">
    <property type="entry name" value="TGS-like"/>
</dbReference>
<accession>A0A1Y2C0F7</accession>
<dbReference type="GO" id="GO:0043023">
    <property type="term" value="F:ribosomal large subunit binding"/>
    <property type="evidence" value="ECO:0007669"/>
    <property type="project" value="UniProtKB-UniRule"/>
</dbReference>
<comment type="caution">
    <text evidence="12">The sequence shown here is derived from an EMBL/GenBank/DDBJ whole genome shotgun (WGS) entry which is preliminary data.</text>
</comment>
<feature type="binding site" evidence="9">
    <location>
        <position position="215"/>
    </location>
    <ligand>
        <name>ATP</name>
        <dbReference type="ChEBI" id="CHEBI:30616"/>
    </ligand>
</feature>
<evidence type="ECO:0000256" key="1">
    <source>
        <dbReference type="ARBA" id="ARBA00001946"/>
    </source>
</evidence>
<keyword evidence="3 9" id="KW-0963">Cytoplasm</keyword>
<dbReference type="PROSITE" id="PS51880">
    <property type="entry name" value="TGS"/>
    <property type="match status" value="1"/>
</dbReference>
<keyword evidence="4" id="KW-0479">Metal-binding</keyword>
<evidence type="ECO:0000256" key="3">
    <source>
        <dbReference type="ARBA" id="ARBA00022490"/>
    </source>
</evidence>
<dbReference type="InterPro" id="IPR012675">
    <property type="entry name" value="Beta-grasp_dom_sf"/>
</dbReference>
<dbReference type="HAMAP" id="MF_00944">
    <property type="entry name" value="YchF_OLA1_ATPase"/>
    <property type="match status" value="1"/>
</dbReference>
<dbReference type="FunFam" id="3.10.20.30:FF:000001">
    <property type="entry name" value="Ribosome-binding ATPase YchF"/>
    <property type="match status" value="1"/>
</dbReference>
<evidence type="ECO:0000256" key="8">
    <source>
        <dbReference type="ARBA" id="ARBA00022842"/>
    </source>
</evidence>
<protein>
    <recommendedName>
        <fullName evidence="9">Obg-like ATPase 1</fullName>
    </recommendedName>
</protein>
<dbReference type="AlphaFoldDB" id="A0A1Y2C0F7"/>
<dbReference type="InterPro" id="IPR041706">
    <property type="entry name" value="YchF_N"/>
</dbReference>
<keyword evidence="7 9" id="KW-0067">ATP-binding</keyword>
<dbReference type="InterPro" id="IPR004396">
    <property type="entry name" value="ATPase_YchF/OLA1"/>
</dbReference>
<keyword evidence="5 9" id="KW-0547">Nucleotide-binding</keyword>
<dbReference type="SUPFAM" id="SSF81271">
    <property type="entry name" value="TGS-like"/>
    <property type="match status" value="1"/>
</dbReference>
<dbReference type="FunFam" id="1.10.150.300:FF:000003">
    <property type="entry name" value="Obg-like ATPase 1"/>
    <property type="match status" value="1"/>
</dbReference>
<dbReference type="GO" id="GO:0005524">
    <property type="term" value="F:ATP binding"/>
    <property type="evidence" value="ECO:0007669"/>
    <property type="project" value="UniProtKB-UniRule"/>
</dbReference>
<name>A0A1Y2C0F7_9FUNG</name>
<feature type="domain" description="TGS" evidence="11">
    <location>
        <begin position="296"/>
        <end position="379"/>
    </location>
</feature>
<evidence type="ECO:0000256" key="9">
    <source>
        <dbReference type="HAMAP-Rule" id="MF_03167"/>
    </source>
</evidence>
<dbReference type="CDD" id="cd01900">
    <property type="entry name" value="YchF"/>
    <property type="match status" value="1"/>
</dbReference>